<organism evidence="1 2">
    <name type="scientific">Citrus sinensis</name>
    <name type="common">Sweet orange</name>
    <name type="synonym">Citrus aurantium var. sinensis</name>
    <dbReference type="NCBI Taxonomy" id="2711"/>
    <lineage>
        <taxon>Eukaryota</taxon>
        <taxon>Viridiplantae</taxon>
        <taxon>Streptophyta</taxon>
        <taxon>Embryophyta</taxon>
        <taxon>Tracheophyta</taxon>
        <taxon>Spermatophyta</taxon>
        <taxon>Magnoliopsida</taxon>
        <taxon>eudicotyledons</taxon>
        <taxon>Gunneridae</taxon>
        <taxon>Pentapetalae</taxon>
        <taxon>rosids</taxon>
        <taxon>malvids</taxon>
        <taxon>Sapindales</taxon>
        <taxon>Rutaceae</taxon>
        <taxon>Aurantioideae</taxon>
        <taxon>Citrus</taxon>
    </lineage>
</organism>
<reference evidence="2" key="1">
    <citation type="journal article" date="2023" name="Hortic. Res.">
        <title>A chromosome-level phased genome enabling allele-level studies in sweet orange: a case study on citrus Huanglongbing tolerance.</title>
        <authorList>
            <person name="Wu B."/>
            <person name="Yu Q."/>
            <person name="Deng Z."/>
            <person name="Duan Y."/>
            <person name="Luo F."/>
            <person name="Gmitter F. Jr."/>
        </authorList>
    </citation>
    <scope>NUCLEOTIDE SEQUENCE [LARGE SCALE GENOMIC DNA]</scope>
    <source>
        <strain evidence="2">cv. Valencia</strain>
    </source>
</reference>
<comment type="caution">
    <text evidence="1">The sequence shown here is derived from an EMBL/GenBank/DDBJ whole genome shotgun (WGS) entry which is preliminary data.</text>
</comment>
<dbReference type="Proteomes" id="UP000829398">
    <property type="component" value="Chromosome 2"/>
</dbReference>
<gene>
    <name evidence="1" type="ORF">KPL71_004800</name>
</gene>
<sequence length="346" mass="40398">MFFIYLFLDMERRRKFALYILLTNWHLELVFLSIMMYLCLLELIKKHNERKMIRSQPFVNHASRLHYLDSIIGNGDLQCVHQLRMDRRTFGLLCELLRSRGKVKADGLVTVEEQVCMFCTFYLTIRYFNSVLKGVLRLQSILLRAPEPNCLGALNGTYIRVRVPENDKPRYRTRKGEIATNVLGVCSRDMKFIFVMPGWEGSAFDSRILRDAIRKPTGLRVPTGYYYLVDAGYSNAEGFLAPYRGTRYHLSEWRDGCAPQNKEKFFNMKHSSARNVCNIITACCLLHNLIRREMSVDPLEHELLEIDNNEVQDASNITTLEASDQWTGWRNDLADAMYNEWLGNHR</sequence>
<protein>
    <submittedName>
        <fullName evidence="1">DDE Tnp4 domain-containing protein</fullName>
    </submittedName>
</protein>
<name>A0ACB8N7K9_CITSI</name>
<keyword evidence="2" id="KW-1185">Reference proteome</keyword>
<proteinExistence type="predicted"/>
<evidence type="ECO:0000313" key="2">
    <source>
        <dbReference type="Proteomes" id="UP000829398"/>
    </source>
</evidence>
<accession>A0ACB8N7K9</accession>
<evidence type="ECO:0000313" key="1">
    <source>
        <dbReference type="EMBL" id="KAH9794148.1"/>
    </source>
</evidence>
<dbReference type="EMBL" id="CM039171">
    <property type="protein sequence ID" value="KAH9794148.1"/>
    <property type="molecule type" value="Genomic_DNA"/>
</dbReference>